<dbReference type="GO" id="GO:0045719">
    <property type="term" value="P:negative regulation of glycogen biosynthetic process"/>
    <property type="evidence" value="ECO:0007669"/>
    <property type="project" value="TreeGrafter"/>
</dbReference>
<dbReference type="PANTHER" id="PTHR11200:SF117">
    <property type="entry name" value="INOSITOL POLYPHOSPHATE 5-PHOSPHATASE K"/>
    <property type="match status" value="1"/>
</dbReference>
<dbReference type="EC" id="3.1.3.36" evidence="1"/>
<dbReference type="GO" id="GO:0005886">
    <property type="term" value="C:plasma membrane"/>
    <property type="evidence" value="ECO:0007669"/>
    <property type="project" value="TreeGrafter"/>
</dbReference>
<reference evidence="5" key="1">
    <citation type="journal article" date="2017" name="Nat. Commun.">
        <title>The North American bullfrog draft genome provides insight into hormonal regulation of long noncoding RNA.</title>
        <authorList>
            <person name="Hammond S.A."/>
            <person name="Warren R.L."/>
            <person name="Vandervalk B.P."/>
            <person name="Kucuk E."/>
            <person name="Khan H."/>
            <person name="Gibb E.A."/>
            <person name="Pandoh P."/>
            <person name="Kirk H."/>
            <person name="Zhao Y."/>
            <person name="Jones M."/>
            <person name="Mungall A.J."/>
            <person name="Coope R."/>
            <person name="Pleasance S."/>
            <person name="Moore R.A."/>
            <person name="Holt R.A."/>
            <person name="Round J.M."/>
            <person name="Ohora S."/>
            <person name="Walle B.V."/>
            <person name="Veldhoen N."/>
            <person name="Helbing C.C."/>
            <person name="Birol I."/>
        </authorList>
    </citation>
    <scope>NUCLEOTIDE SEQUENCE [LARGE SCALE GENOMIC DNA]</scope>
</reference>
<evidence type="ECO:0000256" key="1">
    <source>
        <dbReference type="ARBA" id="ARBA00013044"/>
    </source>
</evidence>
<dbReference type="GO" id="GO:0046856">
    <property type="term" value="P:phosphatidylinositol dephosphorylation"/>
    <property type="evidence" value="ECO:0007669"/>
    <property type="project" value="InterPro"/>
</dbReference>
<evidence type="ECO:0000256" key="2">
    <source>
        <dbReference type="SAM" id="MobiDB-lite"/>
    </source>
</evidence>
<dbReference type="AlphaFoldDB" id="A0A2G9NB35"/>
<dbReference type="SMART" id="SM00128">
    <property type="entry name" value="IPPc"/>
    <property type="match status" value="1"/>
</dbReference>
<accession>A0A2G9NB35</accession>
<dbReference type="GO" id="GO:0005783">
    <property type="term" value="C:endoplasmic reticulum"/>
    <property type="evidence" value="ECO:0007669"/>
    <property type="project" value="TreeGrafter"/>
</dbReference>
<dbReference type="EMBL" id="KV923481">
    <property type="protein sequence ID" value="PIN88286.1"/>
    <property type="molecule type" value="Genomic_DNA"/>
</dbReference>
<protein>
    <recommendedName>
        <fullName evidence="1">phosphoinositide 5-phosphatase</fullName>
        <ecNumber evidence="1">3.1.3.36</ecNumber>
    </recommendedName>
</protein>
<keyword evidence="5" id="KW-1185">Reference proteome</keyword>
<dbReference type="GO" id="GO:0001726">
    <property type="term" value="C:ruffle"/>
    <property type="evidence" value="ECO:0007669"/>
    <property type="project" value="TreeGrafter"/>
</dbReference>
<name>A0A2G9NB35_AQUCT</name>
<dbReference type="SUPFAM" id="SSF56219">
    <property type="entry name" value="DNase I-like"/>
    <property type="match status" value="1"/>
</dbReference>
<dbReference type="InterPro" id="IPR036691">
    <property type="entry name" value="Endo/exonu/phosph_ase_sf"/>
</dbReference>
<sequence>MVLLKIVVGCTLLHGMWGQHHHLEISAHYFSLIHLFQISICMSLDLAFDDPWSLFLMDILAPLGYIKLSSIRMQGLLLLTFVKHKHIPFVQDIRTNYIRTGLYGYWGNKGGVTVRMSVYGHMLCFMNCHLPAHMENTNQRLDDFERMLEAQQFDGESIGGILDHEWKKSLFGFNGKKRKPAWTDRILWKLKEISESEQEESVGSEFEHILKAHLEKYTSHMSYGISDHKPVTGTFTLQVYISADEIPLDGGEFLLCYFCHNLQCLAGISDPFQIQPGRTLPGKDGSQESTDDSTKSDMFMGSGF</sequence>
<dbReference type="GO" id="GO:0046627">
    <property type="term" value="P:negative regulation of insulin receptor signaling pathway"/>
    <property type="evidence" value="ECO:0007669"/>
    <property type="project" value="TreeGrafter"/>
</dbReference>
<dbReference type="Gene3D" id="3.60.10.10">
    <property type="entry name" value="Endonuclease/exonuclease/phosphatase"/>
    <property type="match status" value="2"/>
</dbReference>
<evidence type="ECO:0000313" key="5">
    <source>
        <dbReference type="Proteomes" id="UP000228934"/>
    </source>
</evidence>
<proteinExistence type="predicted"/>
<feature type="domain" description="Inositol polyphosphate-related phosphatase" evidence="3">
    <location>
        <begin position="1"/>
        <end position="244"/>
    </location>
</feature>
<dbReference type="PANTHER" id="PTHR11200">
    <property type="entry name" value="INOSITOL 5-PHOSPHATASE"/>
    <property type="match status" value="1"/>
</dbReference>
<evidence type="ECO:0000259" key="3">
    <source>
        <dbReference type="SMART" id="SM00128"/>
    </source>
</evidence>
<dbReference type="OrthoDB" id="62798at2759"/>
<dbReference type="GO" id="GO:0051898">
    <property type="term" value="P:negative regulation of phosphatidylinositol 3-kinase/protein kinase B signal transduction"/>
    <property type="evidence" value="ECO:0007669"/>
    <property type="project" value="TreeGrafter"/>
</dbReference>
<gene>
    <name evidence="4" type="ORF">AB205_0100640</name>
</gene>
<dbReference type="InterPro" id="IPR046985">
    <property type="entry name" value="IP5"/>
</dbReference>
<feature type="region of interest" description="Disordered" evidence="2">
    <location>
        <begin position="276"/>
        <end position="304"/>
    </location>
</feature>
<dbReference type="GO" id="GO:0004439">
    <property type="term" value="F:phosphatidylinositol-4,5-bisphosphate 5-phosphatase activity"/>
    <property type="evidence" value="ECO:0007669"/>
    <property type="project" value="UniProtKB-EC"/>
</dbReference>
<dbReference type="GO" id="GO:0034485">
    <property type="term" value="F:phosphatidylinositol-3,4,5-trisphosphate 5-phosphatase activity"/>
    <property type="evidence" value="ECO:0007669"/>
    <property type="project" value="TreeGrafter"/>
</dbReference>
<dbReference type="InterPro" id="IPR000300">
    <property type="entry name" value="IPPc"/>
</dbReference>
<organism evidence="4 5">
    <name type="scientific">Aquarana catesbeiana</name>
    <name type="common">American bullfrog</name>
    <name type="synonym">Rana catesbeiana</name>
    <dbReference type="NCBI Taxonomy" id="8400"/>
    <lineage>
        <taxon>Eukaryota</taxon>
        <taxon>Metazoa</taxon>
        <taxon>Chordata</taxon>
        <taxon>Craniata</taxon>
        <taxon>Vertebrata</taxon>
        <taxon>Euteleostomi</taxon>
        <taxon>Amphibia</taxon>
        <taxon>Batrachia</taxon>
        <taxon>Anura</taxon>
        <taxon>Neobatrachia</taxon>
        <taxon>Ranoidea</taxon>
        <taxon>Ranidae</taxon>
        <taxon>Aquarana</taxon>
    </lineage>
</organism>
<dbReference type="Proteomes" id="UP000228934">
    <property type="component" value="Unassembled WGS sequence"/>
</dbReference>
<dbReference type="GO" id="GO:0016312">
    <property type="term" value="F:inositol bisphosphate phosphatase activity"/>
    <property type="evidence" value="ECO:0007669"/>
    <property type="project" value="TreeGrafter"/>
</dbReference>
<dbReference type="Pfam" id="PF22669">
    <property type="entry name" value="Exo_endo_phos2"/>
    <property type="match status" value="2"/>
</dbReference>
<evidence type="ECO:0000313" key="4">
    <source>
        <dbReference type="EMBL" id="PIN88286.1"/>
    </source>
</evidence>